<dbReference type="CDD" id="cd01449">
    <property type="entry name" value="TST_Repeat_2"/>
    <property type="match status" value="1"/>
</dbReference>
<dbReference type="PROSITE" id="PS50206">
    <property type="entry name" value="RHODANESE_3"/>
    <property type="match status" value="2"/>
</dbReference>
<feature type="chain" id="PRO_5038622897" evidence="3">
    <location>
        <begin position="18"/>
        <end position="354"/>
    </location>
</feature>
<evidence type="ECO:0000256" key="2">
    <source>
        <dbReference type="ARBA" id="ARBA00022737"/>
    </source>
</evidence>
<keyword evidence="1 5" id="KW-0808">Transferase</keyword>
<feature type="domain" description="Rhodanese" evidence="4">
    <location>
        <begin position="208"/>
        <end position="329"/>
    </location>
</feature>
<gene>
    <name evidence="5" type="ORF">FYJ71_00265</name>
</gene>
<dbReference type="CDD" id="cd01448">
    <property type="entry name" value="TST_Repeat_1"/>
    <property type="match status" value="1"/>
</dbReference>
<dbReference type="InterPro" id="IPR045078">
    <property type="entry name" value="TST/MPST-like"/>
</dbReference>
<evidence type="ECO:0000313" key="5">
    <source>
        <dbReference type="EMBL" id="MST61415.1"/>
    </source>
</evidence>
<accession>A0A6N7WWZ3</accession>
<organism evidence="5 6">
    <name type="scientific">Peptostreptococcus porci</name>
    <dbReference type="NCBI Taxonomy" id="2652282"/>
    <lineage>
        <taxon>Bacteria</taxon>
        <taxon>Bacillati</taxon>
        <taxon>Bacillota</taxon>
        <taxon>Clostridia</taxon>
        <taxon>Peptostreptococcales</taxon>
        <taxon>Peptostreptococcaceae</taxon>
        <taxon>Peptostreptococcus</taxon>
    </lineage>
</organism>
<proteinExistence type="predicted"/>
<dbReference type="Proteomes" id="UP000440713">
    <property type="component" value="Unassembled WGS sequence"/>
</dbReference>
<dbReference type="InterPro" id="IPR036873">
    <property type="entry name" value="Rhodanese-like_dom_sf"/>
</dbReference>
<dbReference type="Pfam" id="PF00581">
    <property type="entry name" value="Rhodanese"/>
    <property type="match status" value="2"/>
</dbReference>
<dbReference type="PROSITE" id="PS51257">
    <property type="entry name" value="PROKAR_LIPOPROTEIN"/>
    <property type="match status" value="1"/>
</dbReference>
<dbReference type="PANTHER" id="PTHR11364:SF27">
    <property type="entry name" value="SULFURTRANSFERASE"/>
    <property type="match status" value="1"/>
</dbReference>
<dbReference type="SUPFAM" id="SSF52821">
    <property type="entry name" value="Rhodanese/Cell cycle control phosphatase"/>
    <property type="match status" value="2"/>
</dbReference>
<comment type="caution">
    <text evidence="5">The sequence shown here is derived from an EMBL/GenBank/DDBJ whole genome shotgun (WGS) entry which is preliminary data.</text>
</comment>
<evidence type="ECO:0000256" key="1">
    <source>
        <dbReference type="ARBA" id="ARBA00022679"/>
    </source>
</evidence>
<keyword evidence="3" id="KW-0732">Signal</keyword>
<sequence>MKKKILSLLLVSTLVIAGLSGCQSKDGSESKTDTKSTENVAAVDTKKVFVSPEWVKSVIDGNQKESKKYVIGEVAWGSEADDPTYKEGHLVGAIHIDTGSIEAEPKWNLRSPDEVKKALQDAGITKDTTVILYGPDPSGTARVAYAYLWAGVENVKILNGGLDAWKKAGYDLETKSNKAKAVADFGANVPVHPEYQMSIEQVQKKLESDKNFKLVSIRTYDEFIGKTSGYSYIKKAGEPKGAVWGKAGSDASHMEDYMNEDGTYKNIDQLKELWKGLDFTTDNELSFYCGTGWRAAIPFLVMYDAGYTNMSMYDGGWFEWQMNNNLPVQIGDPKKDVKYTTVGELSDDKAVKEN</sequence>
<keyword evidence="2" id="KW-0677">Repeat</keyword>
<evidence type="ECO:0000259" key="4">
    <source>
        <dbReference type="PROSITE" id="PS50206"/>
    </source>
</evidence>
<evidence type="ECO:0000313" key="6">
    <source>
        <dbReference type="Proteomes" id="UP000440713"/>
    </source>
</evidence>
<feature type="domain" description="Rhodanese" evidence="4">
    <location>
        <begin position="65"/>
        <end position="174"/>
    </location>
</feature>
<reference evidence="5 6" key="1">
    <citation type="submission" date="2019-08" db="EMBL/GenBank/DDBJ databases">
        <title>In-depth cultivation of the pig gut microbiome towards novel bacterial diversity and tailored functional studies.</title>
        <authorList>
            <person name="Wylensek D."/>
            <person name="Hitch T.C.A."/>
            <person name="Clavel T."/>
        </authorList>
    </citation>
    <scope>NUCLEOTIDE SEQUENCE [LARGE SCALE GENOMIC DNA]</scope>
    <source>
        <strain evidence="5 6">WCA-SAB-591-4A-A</strain>
    </source>
</reference>
<protein>
    <submittedName>
        <fullName evidence="5">Sulfurtransferase</fullName>
    </submittedName>
</protein>
<dbReference type="RefSeq" id="WP_154536858.1">
    <property type="nucleotide sequence ID" value="NZ_JAQYHJ010000030.1"/>
</dbReference>
<dbReference type="PANTHER" id="PTHR11364">
    <property type="entry name" value="THIOSULFATE SULFERTANSFERASE"/>
    <property type="match status" value="1"/>
</dbReference>
<feature type="signal peptide" evidence="3">
    <location>
        <begin position="1"/>
        <end position="17"/>
    </location>
</feature>
<name>A0A6N7WWZ3_9FIRM</name>
<dbReference type="SMART" id="SM00450">
    <property type="entry name" value="RHOD"/>
    <property type="match status" value="2"/>
</dbReference>
<evidence type="ECO:0000256" key="3">
    <source>
        <dbReference type="SAM" id="SignalP"/>
    </source>
</evidence>
<dbReference type="GO" id="GO:0004792">
    <property type="term" value="F:thiosulfate-cyanide sulfurtransferase activity"/>
    <property type="evidence" value="ECO:0007669"/>
    <property type="project" value="TreeGrafter"/>
</dbReference>
<dbReference type="AlphaFoldDB" id="A0A6N7WWZ3"/>
<keyword evidence="6" id="KW-1185">Reference proteome</keyword>
<dbReference type="Gene3D" id="3.40.250.10">
    <property type="entry name" value="Rhodanese-like domain"/>
    <property type="match status" value="2"/>
</dbReference>
<dbReference type="InterPro" id="IPR001763">
    <property type="entry name" value="Rhodanese-like_dom"/>
</dbReference>
<dbReference type="EMBL" id="VUNE01000001">
    <property type="protein sequence ID" value="MST61415.1"/>
    <property type="molecule type" value="Genomic_DNA"/>
</dbReference>